<gene>
    <name evidence="2" type="ORF">QR680_015771</name>
</gene>
<evidence type="ECO:0000256" key="1">
    <source>
        <dbReference type="SAM" id="SignalP"/>
    </source>
</evidence>
<reference evidence="2" key="1">
    <citation type="submission" date="2023-06" db="EMBL/GenBank/DDBJ databases">
        <title>Genomic analysis of the entomopathogenic nematode Steinernema hermaphroditum.</title>
        <authorList>
            <person name="Schwarz E.M."/>
            <person name="Heppert J.K."/>
            <person name="Baniya A."/>
            <person name="Schwartz H.T."/>
            <person name="Tan C.-H."/>
            <person name="Antoshechkin I."/>
            <person name="Sternberg P.W."/>
            <person name="Goodrich-Blair H."/>
            <person name="Dillman A.R."/>
        </authorList>
    </citation>
    <scope>NUCLEOTIDE SEQUENCE</scope>
    <source>
        <strain evidence="2">PS9179</strain>
        <tissue evidence="2">Whole animal</tissue>
    </source>
</reference>
<dbReference type="EMBL" id="JAUCMV010000004">
    <property type="protein sequence ID" value="KAK0401414.1"/>
    <property type="molecule type" value="Genomic_DNA"/>
</dbReference>
<dbReference type="Proteomes" id="UP001175271">
    <property type="component" value="Unassembled WGS sequence"/>
</dbReference>
<proteinExistence type="predicted"/>
<keyword evidence="1" id="KW-0732">Signal</keyword>
<dbReference type="AlphaFoldDB" id="A0AA39H9W0"/>
<organism evidence="2 3">
    <name type="scientific">Steinernema hermaphroditum</name>
    <dbReference type="NCBI Taxonomy" id="289476"/>
    <lineage>
        <taxon>Eukaryota</taxon>
        <taxon>Metazoa</taxon>
        <taxon>Ecdysozoa</taxon>
        <taxon>Nematoda</taxon>
        <taxon>Chromadorea</taxon>
        <taxon>Rhabditida</taxon>
        <taxon>Tylenchina</taxon>
        <taxon>Panagrolaimomorpha</taxon>
        <taxon>Strongyloidoidea</taxon>
        <taxon>Steinernematidae</taxon>
        <taxon>Steinernema</taxon>
    </lineage>
</organism>
<keyword evidence="3" id="KW-1185">Reference proteome</keyword>
<evidence type="ECO:0000313" key="2">
    <source>
        <dbReference type="EMBL" id="KAK0401414.1"/>
    </source>
</evidence>
<feature type="signal peptide" evidence="1">
    <location>
        <begin position="1"/>
        <end position="18"/>
    </location>
</feature>
<feature type="chain" id="PRO_5041402226" description="Secreted protein" evidence="1">
    <location>
        <begin position="19"/>
        <end position="128"/>
    </location>
</feature>
<name>A0AA39H9W0_9BILA</name>
<sequence length="128" mass="14380">MRLGEASLFLVLLIVVLAECKYEYSIPFVLWSKPMKMATKDPPKGTQRPSARTALQHVFLVLRPSYLGFADLLSFTRYNDRVILQSGVRLLQRPLQRVLPVSDGLILPVVSDKVSNKGIPQGWLTTAK</sequence>
<evidence type="ECO:0008006" key="4">
    <source>
        <dbReference type="Google" id="ProtNLM"/>
    </source>
</evidence>
<protein>
    <recommendedName>
        <fullName evidence="4">Secreted protein</fullName>
    </recommendedName>
</protein>
<comment type="caution">
    <text evidence="2">The sequence shown here is derived from an EMBL/GenBank/DDBJ whole genome shotgun (WGS) entry which is preliminary data.</text>
</comment>
<evidence type="ECO:0000313" key="3">
    <source>
        <dbReference type="Proteomes" id="UP001175271"/>
    </source>
</evidence>
<accession>A0AA39H9W0</accession>